<dbReference type="InterPro" id="IPR027417">
    <property type="entry name" value="P-loop_NTPase"/>
</dbReference>
<dbReference type="InterPro" id="IPR038718">
    <property type="entry name" value="SNF2-like_sf"/>
</dbReference>
<dbReference type="GO" id="GO:0005524">
    <property type="term" value="F:ATP binding"/>
    <property type="evidence" value="ECO:0007669"/>
    <property type="project" value="UniProtKB-KW"/>
</dbReference>
<sequence>MVNEAPDSVSAIHENSTPSKRPWSFGNQGGHSPPPDWPPPSHIENNESISDGSTKHTCLLGSVIDVQVQPCNTSGLSNIWNESIDPVFSVVQEGDYFCLQFCEVRFGRLNKGTCKHLQALTAHKRVSLRGFTSGRAWVIAIHSWFNNIPALLPIELSIYAEQEDAKEIGDILSTFGVFLQWPRYGREGYHYFNPHLLRLEGYSDQIPTSRPQVSKQSPVLIPEKNTDRTAQVNVAEAVDGILNSLSHHVQVQDISMIPGFKTMPLDHQKEAMDFIFRRETGQSPPERSLWKYNDADANEPFYQHIFTGSKRPEKAEIRGGIIADEMGLGKTLVMLSTIASSIDRAHEFVASENQLRLTQPLRKVPSRATLIVVPSAVLINSWVVEIEKHVYPGTLAFHKHIGTSRHNEDELVLLCQKLIVFTTYATAAYELRHKITHLSDINWFRIILDEAHDIRTRTTQQYQGVASISAQHRWCLTGTPIQNSLDDLAALVSFLKMPVLEKPETFRKFITKPISSGTNDCYQNLQRLLQSVCLRRTRELLNLPEPETYYQTLPLTASEYTEYNELLRECKRDIDMAVSGRGKGQLKSAMLESLLKVRLFCNNGRAAAVLPPGPKVLPEDPDELLAYLQQRDENFCAHCDGVVYFISNTAETDGGMFLPSCRHLVCHSCSEHMNIGKGGNSTRKGNCPLCAPEKQSTSLAVIASSDTGIPRGSFEDRSAAQPRQYPSKLLKLLSDISGDRDHKSIVFSCWKKTLDIVSRLLRSKGLRHHLIDGSLLNAERIKILDEFRTSTSLNILLMTLGTGAVGLNLAAASRVYLLEPQWNPSIESQAIGRALRLGQTDRVVIIRYIMKGTVEESNVLSRQQRKLELAGGGFGKGRDMAPETRQALRDFFDVNE</sequence>
<feature type="domain" description="Helicase C-terminal" evidence="6">
    <location>
        <begin position="728"/>
        <end position="889"/>
    </location>
</feature>
<gene>
    <name evidence="7" type="ORF">B0I35DRAFT_96531</name>
</gene>
<dbReference type="InterPro" id="IPR050628">
    <property type="entry name" value="SNF2_RAD54_helicase_TF"/>
</dbReference>
<evidence type="ECO:0000259" key="5">
    <source>
        <dbReference type="PROSITE" id="PS51192"/>
    </source>
</evidence>
<keyword evidence="3" id="KW-0067">ATP-binding</keyword>
<dbReference type="CDD" id="cd18793">
    <property type="entry name" value="SF2_C_SNF"/>
    <property type="match status" value="1"/>
</dbReference>
<proteinExistence type="predicted"/>
<feature type="compositionally biased region" description="Pro residues" evidence="4">
    <location>
        <begin position="32"/>
        <end position="41"/>
    </location>
</feature>
<keyword evidence="8" id="KW-1185">Reference proteome</keyword>
<reference evidence="7" key="1">
    <citation type="journal article" date="2021" name="Nat. Commun.">
        <title>Genetic determinants of endophytism in the Arabidopsis root mycobiome.</title>
        <authorList>
            <person name="Mesny F."/>
            <person name="Miyauchi S."/>
            <person name="Thiergart T."/>
            <person name="Pickel B."/>
            <person name="Atanasova L."/>
            <person name="Karlsson M."/>
            <person name="Huettel B."/>
            <person name="Barry K.W."/>
            <person name="Haridas S."/>
            <person name="Chen C."/>
            <person name="Bauer D."/>
            <person name="Andreopoulos W."/>
            <person name="Pangilinan J."/>
            <person name="LaButti K."/>
            <person name="Riley R."/>
            <person name="Lipzen A."/>
            <person name="Clum A."/>
            <person name="Drula E."/>
            <person name="Henrissat B."/>
            <person name="Kohler A."/>
            <person name="Grigoriev I.V."/>
            <person name="Martin F.M."/>
            <person name="Hacquard S."/>
        </authorList>
    </citation>
    <scope>NUCLEOTIDE SEQUENCE</scope>
    <source>
        <strain evidence="7">MPI-CAGE-CH-0235</strain>
    </source>
</reference>
<dbReference type="InterPro" id="IPR001650">
    <property type="entry name" value="Helicase_C-like"/>
</dbReference>
<dbReference type="CDD" id="cd18008">
    <property type="entry name" value="DEXDc_SHPRH-like"/>
    <property type="match status" value="1"/>
</dbReference>
<dbReference type="SMART" id="SM00490">
    <property type="entry name" value="HELICc"/>
    <property type="match status" value="1"/>
</dbReference>
<dbReference type="PANTHER" id="PTHR45626">
    <property type="entry name" value="TRANSCRIPTION TERMINATION FACTOR 2-RELATED"/>
    <property type="match status" value="1"/>
</dbReference>
<feature type="domain" description="Helicase ATP-binding" evidence="5">
    <location>
        <begin position="311"/>
        <end position="498"/>
    </location>
</feature>
<evidence type="ECO:0000313" key="8">
    <source>
        <dbReference type="Proteomes" id="UP000813444"/>
    </source>
</evidence>
<dbReference type="SUPFAM" id="SSF52540">
    <property type="entry name" value="P-loop containing nucleoside triphosphate hydrolases"/>
    <property type="match status" value="2"/>
</dbReference>
<dbReference type="OrthoDB" id="448448at2759"/>
<dbReference type="PANTHER" id="PTHR45626:SF52">
    <property type="entry name" value="SINGLE-STRANDED DNA-DEPENDENT ATPASE (EUROFUNG)"/>
    <property type="match status" value="1"/>
</dbReference>
<evidence type="ECO:0000313" key="7">
    <source>
        <dbReference type="EMBL" id="KAH7308435.1"/>
    </source>
</evidence>
<dbReference type="PROSITE" id="PS51192">
    <property type="entry name" value="HELICASE_ATP_BIND_1"/>
    <property type="match status" value="1"/>
</dbReference>
<accession>A0A8K0WM88</accession>
<organism evidence="7 8">
    <name type="scientific">Stachybotrys elegans</name>
    <dbReference type="NCBI Taxonomy" id="80388"/>
    <lineage>
        <taxon>Eukaryota</taxon>
        <taxon>Fungi</taxon>
        <taxon>Dikarya</taxon>
        <taxon>Ascomycota</taxon>
        <taxon>Pezizomycotina</taxon>
        <taxon>Sordariomycetes</taxon>
        <taxon>Hypocreomycetidae</taxon>
        <taxon>Hypocreales</taxon>
        <taxon>Stachybotryaceae</taxon>
        <taxon>Stachybotrys</taxon>
    </lineage>
</organism>
<dbReference type="PROSITE" id="PS51194">
    <property type="entry name" value="HELICASE_CTER"/>
    <property type="match status" value="1"/>
</dbReference>
<dbReference type="EMBL" id="JAGPNK010000015">
    <property type="protein sequence ID" value="KAH7308435.1"/>
    <property type="molecule type" value="Genomic_DNA"/>
</dbReference>
<dbReference type="InterPro" id="IPR000330">
    <property type="entry name" value="SNF2_N"/>
</dbReference>
<dbReference type="AlphaFoldDB" id="A0A8K0WM88"/>
<keyword evidence="2" id="KW-0378">Hydrolase</keyword>
<keyword evidence="1" id="KW-0547">Nucleotide-binding</keyword>
<evidence type="ECO:0000259" key="6">
    <source>
        <dbReference type="PROSITE" id="PS51194"/>
    </source>
</evidence>
<dbReference type="Gene3D" id="3.40.50.300">
    <property type="entry name" value="P-loop containing nucleotide triphosphate hydrolases"/>
    <property type="match status" value="1"/>
</dbReference>
<feature type="region of interest" description="Disordered" evidence="4">
    <location>
        <begin position="1"/>
        <end position="48"/>
    </location>
</feature>
<dbReference type="GO" id="GO:0005634">
    <property type="term" value="C:nucleus"/>
    <property type="evidence" value="ECO:0007669"/>
    <property type="project" value="TreeGrafter"/>
</dbReference>
<protein>
    <submittedName>
        <fullName evidence="7">SNF2 family N-terminal domain-containing protein</fullName>
    </submittedName>
</protein>
<dbReference type="GO" id="GO:0008094">
    <property type="term" value="F:ATP-dependent activity, acting on DNA"/>
    <property type="evidence" value="ECO:0007669"/>
    <property type="project" value="TreeGrafter"/>
</dbReference>
<dbReference type="SMART" id="SM00487">
    <property type="entry name" value="DEXDc"/>
    <property type="match status" value="1"/>
</dbReference>
<evidence type="ECO:0000256" key="1">
    <source>
        <dbReference type="ARBA" id="ARBA00022741"/>
    </source>
</evidence>
<comment type="caution">
    <text evidence="7">The sequence shown here is derived from an EMBL/GenBank/DDBJ whole genome shotgun (WGS) entry which is preliminary data.</text>
</comment>
<name>A0A8K0WM88_9HYPO</name>
<dbReference type="Proteomes" id="UP000813444">
    <property type="component" value="Unassembled WGS sequence"/>
</dbReference>
<dbReference type="Pfam" id="PF00176">
    <property type="entry name" value="SNF2-rel_dom"/>
    <property type="match status" value="1"/>
</dbReference>
<evidence type="ECO:0000256" key="4">
    <source>
        <dbReference type="SAM" id="MobiDB-lite"/>
    </source>
</evidence>
<dbReference type="Pfam" id="PF00271">
    <property type="entry name" value="Helicase_C"/>
    <property type="match status" value="1"/>
</dbReference>
<dbReference type="GO" id="GO:0006281">
    <property type="term" value="P:DNA repair"/>
    <property type="evidence" value="ECO:0007669"/>
    <property type="project" value="TreeGrafter"/>
</dbReference>
<dbReference type="GO" id="GO:0016787">
    <property type="term" value="F:hydrolase activity"/>
    <property type="evidence" value="ECO:0007669"/>
    <property type="project" value="UniProtKB-KW"/>
</dbReference>
<dbReference type="Gene3D" id="3.40.50.10810">
    <property type="entry name" value="Tandem AAA-ATPase domain"/>
    <property type="match status" value="1"/>
</dbReference>
<evidence type="ECO:0000256" key="3">
    <source>
        <dbReference type="ARBA" id="ARBA00022840"/>
    </source>
</evidence>
<evidence type="ECO:0000256" key="2">
    <source>
        <dbReference type="ARBA" id="ARBA00022801"/>
    </source>
</evidence>
<dbReference type="InterPro" id="IPR014001">
    <property type="entry name" value="Helicase_ATP-bd"/>
</dbReference>
<dbReference type="InterPro" id="IPR049730">
    <property type="entry name" value="SNF2/RAD54-like_C"/>
</dbReference>